<gene>
    <name evidence="2" type="ORF">AB2B41_14450</name>
</gene>
<keyword evidence="3" id="KW-1185">Reference proteome</keyword>
<evidence type="ECO:0000313" key="3">
    <source>
        <dbReference type="Proteomes" id="UP001556098"/>
    </source>
</evidence>
<protein>
    <submittedName>
        <fullName evidence="2">Uncharacterized protein</fullName>
    </submittedName>
</protein>
<feature type="coiled-coil region" evidence="1">
    <location>
        <begin position="133"/>
        <end position="160"/>
    </location>
</feature>
<comment type="caution">
    <text evidence="2">The sequence shown here is derived from an EMBL/GenBank/DDBJ whole genome shotgun (WGS) entry which is preliminary data.</text>
</comment>
<evidence type="ECO:0000256" key="1">
    <source>
        <dbReference type="SAM" id="Coils"/>
    </source>
</evidence>
<keyword evidence="1" id="KW-0175">Coiled coil</keyword>
<dbReference type="RefSeq" id="WP_367878516.1">
    <property type="nucleotide sequence ID" value="NZ_JBFNXX010000011.1"/>
</dbReference>
<feature type="coiled-coil region" evidence="1">
    <location>
        <begin position="249"/>
        <end position="276"/>
    </location>
</feature>
<sequence length="321" mass="34665">MSFSLKHMALEYLRREIEEYYSDVTDLTDANLKSSEMAHCPKSLVSGYKKDYAVLETLYDKCDAAFEEIEKKDLTTSRIKKAQAAMENFHTAIMVLEQSNAMFAAHNKERTASQAAGMILLFQMIVKSQQDQVKKLMDGIPKLEKKLKKAKRDVTGAKAQRAINVAITGVTACLPALKGAQLAILVLGTAGTRLAADAALGPTGPTAGAAAKTAAGEYGGAVDLLGKGSGKLVSAMGAIDALIADDKEIGTAEKDLKKARKDLKDTEKRYKKLVVAMRSSDKTLAAAAEKYKKATKAAGDASDKFRAAKKRRVDLKKELQE</sequence>
<name>A0ABV3RPA8_9RHOB</name>
<proteinExistence type="predicted"/>
<reference evidence="2 3" key="1">
    <citation type="submission" date="2024-07" db="EMBL/GenBank/DDBJ databases">
        <title>Marimonas sp.nov., isolated from tidal-flat sediment.</title>
        <authorList>
            <person name="Jayan J.N."/>
            <person name="Lee S.S."/>
        </authorList>
    </citation>
    <scope>NUCLEOTIDE SEQUENCE [LARGE SCALE GENOMIC DNA]</scope>
    <source>
        <strain evidence="2 3">MJW-29</strain>
    </source>
</reference>
<dbReference type="Proteomes" id="UP001556098">
    <property type="component" value="Unassembled WGS sequence"/>
</dbReference>
<organism evidence="2 3">
    <name type="scientific">Sulfitobacter sediminis</name>
    <dbReference type="NCBI Taxonomy" id="3234186"/>
    <lineage>
        <taxon>Bacteria</taxon>
        <taxon>Pseudomonadati</taxon>
        <taxon>Pseudomonadota</taxon>
        <taxon>Alphaproteobacteria</taxon>
        <taxon>Rhodobacterales</taxon>
        <taxon>Roseobacteraceae</taxon>
        <taxon>Sulfitobacter</taxon>
    </lineage>
</organism>
<dbReference type="EMBL" id="JBFNXX010000011">
    <property type="protein sequence ID" value="MEW9920812.1"/>
    <property type="molecule type" value="Genomic_DNA"/>
</dbReference>
<accession>A0ABV3RPA8</accession>
<evidence type="ECO:0000313" key="2">
    <source>
        <dbReference type="EMBL" id="MEW9920812.1"/>
    </source>
</evidence>